<accession>A0A2P2NHW4</accession>
<sequence>MFVFVTFWSPLMIKCL</sequence>
<name>A0A2P2NHW4_RHIMU</name>
<dbReference type="EMBL" id="GGEC01061539">
    <property type="protein sequence ID" value="MBX42023.1"/>
    <property type="molecule type" value="Transcribed_RNA"/>
</dbReference>
<reference evidence="1" key="1">
    <citation type="submission" date="2018-02" db="EMBL/GenBank/DDBJ databases">
        <title>Rhizophora mucronata_Transcriptome.</title>
        <authorList>
            <person name="Meera S.P."/>
            <person name="Sreeshan A."/>
            <person name="Augustine A."/>
        </authorList>
    </citation>
    <scope>NUCLEOTIDE SEQUENCE</scope>
    <source>
        <tissue evidence="1">Leaf</tissue>
    </source>
</reference>
<evidence type="ECO:0000313" key="1">
    <source>
        <dbReference type="EMBL" id="MBX42023.1"/>
    </source>
</evidence>
<dbReference type="AlphaFoldDB" id="A0A2P2NHW4"/>
<proteinExistence type="predicted"/>
<protein>
    <submittedName>
        <fullName evidence="1">Uncharacterized protein</fullName>
    </submittedName>
</protein>
<organism evidence="1">
    <name type="scientific">Rhizophora mucronata</name>
    <name type="common">Asiatic mangrove</name>
    <dbReference type="NCBI Taxonomy" id="61149"/>
    <lineage>
        <taxon>Eukaryota</taxon>
        <taxon>Viridiplantae</taxon>
        <taxon>Streptophyta</taxon>
        <taxon>Embryophyta</taxon>
        <taxon>Tracheophyta</taxon>
        <taxon>Spermatophyta</taxon>
        <taxon>Magnoliopsida</taxon>
        <taxon>eudicotyledons</taxon>
        <taxon>Gunneridae</taxon>
        <taxon>Pentapetalae</taxon>
        <taxon>rosids</taxon>
        <taxon>fabids</taxon>
        <taxon>Malpighiales</taxon>
        <taxon>Rhizophoraceae</taxon>
        <taxon>Rhizophora</taxon>
    </lineage>
</organism>